<dbReference type="Proteomes" id="UP000199514">
    <property type="component" value="Unassembled WGS sequence"/>
</dbReference>
<organism evidence="9 10">
    <name type="scientific">Flexibacter flexilis DSM 6793</name>
    <dbReference type="NCBI Taxonomy" id="927664"/>
    <lineage>
        <taxon>Bacteria</taxon>
        <taxon>Pseudomonadati</taxon>
        <taxon>Bacteroidota</taxon>
        <taxon>Cytophagia</taxon>
        <taxon>Cytophagales</taxon>
        <taxon>Flexibacteraceae</taxon>
        <taxon>Flexibacter</taxon>
    </lineage>
</organism>
<dbReference type="Pfam" id="PF07715">
    <property type="entry name" value="Plug"/>
    <property type="match status" value="1"/>
</dbReference>
<keyword evidence="4 7" id="KW-0812">Transmembrane</keyword>
<evidence type="ECO:0000313" key="9">
    <source>
        <dbReference type="EMBL" id="SFC49257.1"/>
    </source>
</evidence>
<proteinExistence type="inferred from homology"/>
<evidence type="ECO:0000256" key="5">
    <source>
        <dbReference type="ARBA" id="ARBA00023136"/>
    </source>
</evidence>
<feature type="domain" description="TonB-dependent receptor plug" evidence="8">
    <location>
        <begin position="130"/>
        <end position="231"/>
    </location>
</feature>
<keyword evidence="9" id="KW-0675">Receptor</keyword>
<evidence type="ECO:0000259" key="8">
    <source>
        <dbReference type="Pfam" id="PF07715"/>
    </source>
</evidence>
<dbReference type="Gene3D" id="2.60.40.1120">
    <property type="entry name" value="Carboxypeptidase-like, regulatory domain"/>
    <property type="match status" value="1"/>
</dbReference>
<dbReference type="Pfam" id="PF13715">
    <property type="entry name" value="CarbopepD_reg_2"/>
    <property type="match status" value="1"/>
</dbReference>
<dbReference type="InterPro" id="IPR036942">
    <property type="entry name" value="Beta-barrel_TonB_sf"/>
</dbReference>
<evidence type="ECO:0000256" key="3">
    <source>
        <dbReference type="ARBA" id="ARBA00022452"/>
    </source>
</evidence>
<name>A0A1I1JL11_9BACT</name>
<dbReference type="STRING" id="927664.SAMN05421780_10641"/>
<reference evidence="9 10" key="1">
    <citation type="submission" date="2016-10" db="EMBL/GenBank/DDBJ databases">
        <authorList>
            <person name="de Groot N.N."/>
        </authorList>
    </citation>
    <scope>NUCLEOTIDE SEQUENCE [LARGE SCALE GENOMIC DNA]</scope>
    <source>
        <strain evidence="9 10">DSM 6793</strain>
    </source>
</reference>
<dbReference type="InterPro" id="IPR039426">
    <property type="entry name" value="TonB-dep_rcpt-like"/>
</dbReference>
<comment type="subcellular location">
    <subcellularLocation>
        <location evidence="1 7">Cell outer membrane</location>
        <topology evidence="1 7">Multi-pass membrane protein</topology>
    </subcellularLocation>
</comment>
<keyword evidence="2 7" id="KW-0813">Transport</keyword>
<comment type="similarity">
    <text evidence="7">Belongs to the TonB-dependent receptor family.</text>
</comment>
<dbReference type="SUPFAM" id="SSF56935">
    <property type="entry name" value="Porins"/>
    <property type="match status" value="1"/>
</dbReference>
<keyword evidence="6 7" id="KW-0998">Cell outer membrane</keyword>
<dbReference type="InterPro" id="IPR008969">
    <property type="entry name" value="CarboxyPept-like_regulatory"/>
</dbReference>
<protein>
    <submittedName>
        <fullName evidence="9">TonB-dependent Receptor Plug Domain</fullName>
    </submittedName>
</protein>
<keyword evidence="10" id="KW-1185">Reference proteome</keyword>
<evidence type="ECO:0000256" key="1">
    <source>
        <dbReference type="ARBA" id="ARBA00004571"/>
    </source>
</evidence>
<evidence type="ECO:0000256" key="7">
    <source>
        <dbReference type="PROSITE-ProRule" id="PRU01360"/>
    </source>
</evidence>
<evidence type="ECO:0000256" key="6">
    <source>
        <dbReference type="ARBA" id="ARBA00023237"/>
    </source>
</evidence>
<keyword evidence="3 7" id="KW-1134">Transmembrane beta strand</keyword>
<dbReference type="Gene3D" id="2.170.130.10">
    <property type="entry name" value="TonB-dependent receptor, plug domain"/>
    <property type="match status" value="1"/>
</dbReference>
<keyword evidence="5 7" id="KW-0472">Membrane</keyword>
<gene>
    <name evidence="9" type="ORF">SAMN05421780_10641</name>
</gene>
<dbReference type="Gene3D" id="2.40.170.20">
    <property type="entry name" value="TonB-dependent receptor, beta-barrel domain"/>
    <property type="match status" value="1"/>
</dbReference>
<sequence length="759" mass="84396">MLIQKLRLLGFGLVAMIMFGQTLSAQNAEVRGFLLDAASEEPILFTNVYLKGTRYGATTDVNGFYSINKIPAGNYVLMATALNYDTVQIPITLKAGEILTKKLRIKEHIKELTAVEVVVNKQKQARQTTINTSVTKVTPREIKILPSVGAEPDLAQYLQTLPGVVSTGDQGGQLYIRGGSPVQNLVLLDGMVIYNPFHSIGLFSVFDTDIIKNADIYTGGFGADYGGRASAVMDVRTNDGNKKRFGGKASLNPFTAKLMLEGPIVKAKDNATEEGGSSSFVLSARTSYLDKSSKALYPYAGDKNEGLPFGFTDIYGKTTFAAGNGSKISLFGFNFTDKSSLGNNADYNWNSSGGGTNFILLPPGTSTLISGNFAYSQYKVKQTGALTRESTVGGFNGGLDFSYFIDRSEMKYGFGVLGNNTTLTGLDTEYNTEMFGYAKYRFVKTRYVIDMGFRVQYYSSLNTISPEPRLGVKYNFTDKIRLKAATGLYSQNLFSAQSDRDVVNLFYGFISSPTTVVDGNGNTINKNLQLARHLIGGVEIDLNENLTVDIEPYIKDFNQYINVNRNKLYTSDPDFIMEKSKARGIDVMVKYDYDRFYFQGAYSYAKVDRTFGNVTYNPNFDRRHNINLLASYTTGRKKDLEFDVRWNFGSGFPFTQTQAYYENQSMPDGINTNIGTSNGNLGIYYGTMADFNKGRLPYYHRLDVSAKKKFEFSKNTNLEVVASITNVYDRKNLFYFDRVSYSRKNQLPILPAIGANFTF</sequence>
<dbReference type="PROSITE" id="PS52016">
    <property type="entry name" value="TONB_DEPENDENT_REC_3"/>
    <property type="match status" value="1"/>
</dbReference>
<evidence type="ECO:0000256" key="4">
    <source>
        <dbReference type="ARBA" id="ARBA00022692"/>
    </source>
</evidence>
<dbReference type="InterPro" id="IPR037066">
    <property type="entry name" value="Plug_dom_sf"/>
</dbReference>
<dbReference type="SUPFAM" id="SSF49464">
    <property type="entry name" value="Carboxypeptidase regulatory domain-like"/>
    <property type="match status" value="1"/>
</dbReference>
<dbReference type="EMBL" id="FOLE01000006">
    <property type="protein sequence ID" value="SFC49257.1"/>
    <property type="molecule type" value="Genomic_DNA"/>
</dbReference>
<dbReference type="InterPro" id="IPR012910">
    <property type="entry name" value="Plug_dom"/>
</dbReference>
<accession>A0A1I1JL11</accession>
<evidence type="ECO:0000313" key="10">
    <source>
        <dbReference type="Proteomes" id="UP000199514"/>
    </source>
</evidence>
<dbReference type="GO" id="GO:0009279">
    <property type="term" value="C:cell outer membrane"/>
    <property type="evidence" value="ECO:0007669"/>
    <property type="project" value="UniProtKB-SubCell"/>
</dbReference>
<dbReference type="OrthoDB" id="1111684at2"/>
<dbReference type="RefSeq" id="WP_091512223.1">
    <property type="nucleotide sequence ID" value="NZ_FOLE01000006.1"/>
</dbReference>
<evidence type="ECO:0000256" key="2">
    <source>
        <dbReference type="ARBA" id="ARBA00022448"/>
    </source>
</evidence>
<dbReference type="AlphaFoldDB" id="A0A1I1JL11"/>